<accession>A0A2M4DRE4</accession>
<evidence type="ECO:0000256" key="1">
    <source>
        <dbReference type="SAM" id="SignalP"/>
    </source>
</evidence>
<feature type="signal peptide" evidence="1">
    <location>
        <begin position="1"/>
        <end position="15"/>
    </location>
</feature>
<feature type="chain" id="PRO_5014811659" evidence="1">
    <location>
        <begin position="16"/>
        <end position="76"/>
    </location>
</feature>
<dbReference type="EMBL" id="GGFL01015913">
    <property type="protein sequence ID" value="MBW80091.1"/>
    <property type="molecule type" value="Transcribed_RNA"/>
</dbReference>
<name>A0A2M4DRE4_ANODA</name>
<proteinExistence type="predicted"/>
<evidence type="ECO:0000313" key="2">
    <source>
        <dbReference type="EMBL" id="MBW80091.1"/>
    </source>
</evidence>
<dbReference type="AlphaFoldDB" id="A0A2M4DRE4"/>
<organism evidence="2">
    <name type="scientific">Anopheles darlingi</name>
    <name type="common">Mosquito</name>
    <dbReference type="NCBI Taxonomy" id="43151"/>
    <lineage>
        <taxon>Eukaryota</taxon>
        <taxon>Metazoa</taxon>
        <taxon>Ecdysozoa</taxon>
        <taxon>Arthropoda</taxon>
        <taxon>Hexapoda</taxon>
        <taxon>Insecta</taxon>
        <taxon>Pterygota</taxon>
        <taxon>Neoptera</taxon>
        <taxon>Endopterygota</taxon>
        <taxon>Diptera</taxon>
        <taxon>Nematocera</taxon>
        <taxon>Culicoidea</taxon>
        <taxon>Culicidae</taxon>
        <taxon>Anophelinae</taxon>
        <taxon>Anopheles</taxon>
    </lineage>
</organism>
<reference evidence="2" key="1">
    <citation type="submission" date="2018-01" db="EMBL/GenBank/DDBJ databases">
        <title>An insight into the sialome of Amazonian anophelines.</title>
        <authorList>
            <person name="Ribeiro J.M."/>
            <person name="Scarpassa V."/>
            <person name="Calvo E."/>
        </authorList>
    </citation>
    <scope>NUCLEOTIDE SEQUENCE</scope>
</reference>
<sequence>MVVCHLIFTSPLAHTLSLSLCLYRSRLCLAHGAFFFASSLCPSPIGNSSGHRDDRRVGKGAAVAAAAVPCSTPSWQ</sequence>
<keyword evidence="1" id="KW-0732">Signal</keyword>
<protein>
    <submittedName>
        <fullName evidence="2">Putative secreted protein</fullName>
    </submittedName>
</protein>